<organism evidence="1 2">
    <name type="scientific">Leyella stercorea DSM 18206</name>
    <dbReference type="NCBI Taxonomy" id="1002367"/>
    <lineage>
        <taxon>Bacteria</taxon>
        <taxon>Pseudomonadati</taxon>
        <taxon>Bacteroidota</taxon>
        <taxon>Bacteroidia</taxon>
        <taxon>Bacteroidales</taxon>
        <taxon>Prevotellaceae</taxon>
        <taxon>Leyella</taxon>
    </lineage>
</organism>
<feature type="non-terminal residue" evidence="1">
    <location>
        <position position="48"/>
    </location>
</feature>
<protein>
    <submittedName>
        <fullName evidence="1">Uncharacterized protein</fullName>
    </submittedName>
</protein>
<dbReference type="EMBL" id="AFZZ01000083">
    <property type="protein sequence ID" value="EHJ41323.1"/>
    <property type="molecule type" value="Genomic_DNA"/>
</dbReference>
<name>G6AW95_9BACT</name>
<evidence type="ECO:0000313" key="2">
    <source>
        <dbReference type="Proteomes" id="UP000004407"/>
    </source>
</evidence>
<reference evidence="1 2" key="1">
    <citation type="submission" date="2011-08" db="EMBL/GenBank/DDBJ databases">
        <authorList>
            <person name="Weinstock G."/>
            <person name="Sodergren E."/>
            <person name="Clifton S."/>
            <person name="Fulton L."/>
            <person name="Fulton B."/>
            <person name="Courtney L."/>
            <person name="Fronick C."/>
            <person name="Harrison M."/>
            <person name="Strong C."/>
            <person name="Farmer C."/>
            <person name="Delahaunty K."/>
            <person name="Markovic C."/>
            <person name="Hall O."/>
            <person name="Minx P."/>
            <person name="Tomlinson C."/>
            <person name="Mitreva M."/>
            <person name="Hou S."/>
            <person name="Chen J."/>
            <person name="Wollam A."/>
            <person name="Pepin K.H."/>
            <person name="Johnson M."/>
            <person name="Bhonagiri V."/>
            <person name="Zhang X."/>
            <person name="Suruliraj S."/>
            <person name="Warren W."/>
            <person name="Chinwalla A."/>
            <person name="Mardis E.R."/>
            <person name="Wilson R.K."/>
        </authorList>
    </citation>
    <scope>NUCLEOTIDE SEQUENCE [LARGE SCALE GENOMIC DNA]</scope>
    <source>
        <strain evidence="1 2">DSM 18206</strain>
    </source>
</reference>
<gene>
    <name evidence="1" type="ORF">HMPREF0673_00893</name>
</gene>
<sequence length="48" mass="5647">MLLYKVTIIILKTRHEAINFYCCPVNNTSPLYCFTPFSYCRSRTTILP</sequence>
<dbReference type="Proteomes" id="UP000004407">
    <property type="component" value="Unassembled WGS sequence"/>
</dbReference>
<proteinExistence type="predicted"/>
<comment type="caution">
    <text evidence="1">The sequence shown here is derived from an EMBL/GenBank/DDBJ whole genome shotgun (WGS) entry which is preliminary data.</text>
</comment>
<dbReference type="HOGENOM" id="CLU_3161825_0_0_10"/>
<dbReference type="AlphaFoldDB" id="G6AW95"/>
<accession>G6AW95</accession>
<evidence type="ECO:0000313" key="1">
    <source>
        <dbReference type="EMBL" id="EHJ41323.1"/>
    </source>
</evidence>